<sequence length="251" mass="27286">MNKRNLMAGIFMGVAIAASIPLGINRSLSRVREDVSGTFYYDQAGYSIYDGLEKRREAANNLITLAGRYKDKNPELEGLIDSLDYCVKASENAWSDDYTYIQEAGANAALDAPAQALAEALDSMELSEQDRKYPTQMIKQMKSEQDKINRSSYNEEARAFNAKVKSLAPMALVKPMADFSSATAAKDSAPVTAAEAAETVVEDIPAPPEAPGAPDIDDFEQRVDQWADDFSDGVESGVEGFVDGVLDGIFN</sequence>
<dbReference type="EMBL" id="CP065321">
    <property type="protein sequence ID" value="QQR31694.1"/>
    <property type="molecule type" value="Genomic_DNA"/>
</dbReference>
<feature type="transmembrane region" description="Helical" evidence="1">
    <location>
        <begin position="6"/>
        <end position="24"/>
    </location>
</feature>
<dbReference type="Proteomes" id="UP000596035">
    <property type="component" value="Chromosome"/>
</dbReference>
<accession>A0AA92LE20</accession>
<evidence type="ECO:0000313" key="2">
    <source>
        <dbReference type="EMBL" id="QQR31694.1"/>
    </source>
</evidence>
<evidence type="ECO:0000256" key="1">
    <source>
        <dbReference type="SAM" id="Phobius"/>
    </source>
</evidence>
<keyword evidence="1" id="KW-0812">Transmembrane</keyword>
<keyword evidence="1" id="KW-0472">Membrane</keyword>
<dbReference type="RefSeq" id="WP_066537898.1">
    <property type="nucleotide sequence ID" value="NZ_CP021422.1"/>
</dbReference>
<dbReference type="AlphaFoldDB" id="A0AA92LE20"/>
<proteinExistence type="predicted"/>
<reference evidence="2 3" key="1">
    <citation type="submission" date="2020-11" db="EMBL/GenBank/DDBJ databases">
        <title>Closed and high quality bacterial genomes of the OMM12 community.</title>
        <authorList>
            <person name="Marbouty M."/>
            <person name="Lamy-Besnier Q."/>
            <person name="Debarbieux L."/>
            <person name="Koszul R."/>
        </authorList>
    </citation>
    <scope>NUCLEOTIDE SEQUENCE [LARGE SCALE GENOMIC DNA]</scope>
    <source>
        <strain evidence="2 3">KB18</strain>
    </source>
</reference>
<keyword evidence="1" id="KW-1133">Transmembrane helix</keyword>
<organism evidence="2 3">
    <name type="scientific">Acutalibacter muris</name>
    <dbReference type="NCBI Taxonomy" id="1796620"/>
    <lineage>
        <taxon>Bacteria</taxon>
        <taxon>Bacillati</taxon>
        <taxon>Bacillota</taxon>
        <taxon>Clostridia</taxon>
        <taxon>Eubacteriales</taxon>
        <taxon>Acutalibacteraceae</taxon>
        <taxon>Acutalibacter</taxon>
    </lineage>
</organism>
<name>A0AA92LE20_9FIRM</name>
<protein>
    <submittedName>
        <fullName evidence="2">Uncharacterized protein</fullName>
    </submittedName>
</protein>
<evidence type="ECO:0000313" key="3">
    <source>
        <dbReference type="Proteomes" id="UP000596035"/>
    </source>
</evidence>
<gene>
    <name evidence="2" type="ORF">I5Q82_08605</name>
</gene>